<dbReference type="GO" id="GO:0003688">
    <property type="term" value="F:DNA replication origin binding"/>
    <property type="evidence" value="ECO:0007669"/>
    <property type="project" value="EnsemblFungi"/>
</dbReference>
<reference evidence="10" key="1">
    <citation type="submission" date="2016-02" db="EMBL/GenBank/DDBJ databases">
        <title>Comparative genomics of biotechnologically important yeasts.</title>
        <authorList>
            <consortium name="DOE Joint Genome Institute"/>
            <person name="Riley R."/>
            <person name="Haridas S."/>
            <person name="Wolfe K.H."/>
            <person name="Lopes M.R."/>
            <person name="Hittinger C.T."/>
            <person name="Goker M."/>
            <person name="Salamov A."/>
            <person name="Wisecaver J."/>
            <person name="Long T.M."/>
            <person name="Aerts A.L."/>
            <person name="Barry K."/>
            <person name="Choi C."/>
            <person name="Clum A."/>
            <person name="Coughlan A.Y."/>
            <person name="Deshpande S."/>
            <person name="Douglass A.P."/>
            <person name="Hanson S.J."/>
            <person name="Klenk H.-P."/>
            <person name="Labutti K."/>
            <person name="Lapidus A."/>
            <person name="Lindquist E."/>
            <person name="Lipzen A."/>
            <person name="Meier-Kolthoff J.P."/>
            <person name="Ohm R.A."/>
            <person name="Otillar R.P."/>
            <person name="Pangilinan J."/>
            <person name="Peng Y."/>
            <person name="Rokas A."/>
            <person name="Rosa C.A."/>
            <person name="Scheuner C."/>
            <person name="Sibirny A.A."/>
            <person name="Slot J.C."/>
            <person name="Stielow J.B."/>
            <person name="Sun H."/>
            <person name="Kurtzman C.P."/>
            <person name="Blackwell M."/>
            <person name="Jeffries T.W."/>
            <person name="Grigoriev I.V."/>
        </authorList>
    </citation>
    <scope>NUCLEOTIDE SEQUENCE [LARGE SCALE GENOMIC DNA]</scope>
    <source>
        <strain evidence="10">NRRL Y-17796</strain>
    </source>
</reference>
<accession>A0A1E4TJE3</accession>
<dbReference type="SMART" id="SM00182">
    <property type="entry name" value="CULLIN"/>
    <property type="match status" value="1"/>
</dbReference>
<dbReference type="GO" id="GO:0005737">
    <property type="term" value="C:cytoplasm"/>
    <property type="evidence" value="ECO:0007669"/>
    <property type="project" value="UniProtKB-SubCell"/>
</dbReference>
<keyword evidence="10" id="KW-1185">Reference proteome</keyword>
<dbReference type="GO" id="GO:0061630">
    <property type="term" value="F:ubiquitin protein ligase activity"/>
    <property type="evidence" value="ECO:0007669"/>
    <property type="project" value="EnsemblFungi"/>
</dbReference>
<dbReference type="Pfam" id="PF00888">
    <property type="entry name" value="Cullin"/>
    <property type="match status" value="1"/>
</dbReference>
<dbReference type="AlphaFoldDB" id="A0A1E4TJE3"/>
<dbReference type="FunFam" id="3.30.230.130:FF:000003">
    <property type="entry name" value="Cullin 2"/>
    <property type="match status" value="1"/>
</dbReference>
<dbReference type="GO" id="GO:0030466">
    <property type="term" value="P:silent mating-type cassette heterochromatin formation"/>
    <property type="evidence" value="ECO:0007669"/>
    <property type="project" value="EnsemblFungi"/>
</dbReference>
<dbReference type="SMART" id="SM00884">
    <property type="entry name" value="Cullin_Nedd8"/>
    <property type="match status" value="1"/>
</dbReference>
<keyword evidence="4" id="KW-1017">Isopeptide bond</keyword>
<dbReference type="PANTHER" id="PTHR11932">
    <property type="entry name" value="CULLIN"/>
    <property type="match status" value="1"/>
</dbReference>
<dbReference type="InterPro" id="IPR045093">
    <property type="entry name" value="Cullin"/>
</dbReference>
<dbReference type="InterPro" id="IPR019559">
    <property type="entry name" value="Cullin_neddylation_domain"/>
</dbReference>
<dbReference type="GO" id="GO:0043224">
    <property type="term" value="C:nuclear SCF ubiquitin ligase complex"/>
    <property type="evidence" value="ECO:0007669"/>
    <property type="project" value="EnsemblFungi"/>
</dbReference>
<keyword evidence="3" id="KW-0963">Cytoplasm</keyword>
<feature type="domain" description="Cullin family profile" evidence="8">
    <location>
        <begin position="423"/>
        <end position="692"/>
    </location>
</feature>
<dbReference type="InterPro" id="IPR016157">
    <property type="entry name" value="Cullin_CS"/>
</dbReference>
<dbReference type="Pfam" id="PF26557">
    <property type="entry name" value="Cullin_AB"/>
    <property type="match status" value="1"/>
</dbReference>
<evidence type="ECO:0000256" key="6">
    <source>
        <dbReference type="PROSITE-ProRule" id="PRU00330"/>
    </source>
</evidence>
<dbReference type="InterPro" id="IPR016159">
    <property type="entry name" value="Cullin_repeat-like_dom_sf"/>
</dbReference>
<evidence type="ECO:0000256" key="5">
    <source>
        <dbReference type="ARBA" id="ARBA00022843"/>
    </source>
</evidence>
<comment type="similarity">
    <text evidence="2 6 7">Belongs to the cullin family.</text>
</comment>
<evidence type="ECO:0000256" key="7">
    <source>
        <dbReference type="RuleBase" id="RU003829"/>
    </source>
</evidence>
<dbReference type="Gene3D" id="1.20.1310.10">
    <property type="entry name" value="Cullin Repeats"/>
    <property type="match status" value="4"/>
</dbReference>
<evidence type="ECO:0000256" key="1">
    <source>
        <dbReference type="ARBA" id="ARBA00004496"/>
    </source>
</evidence>
<dbReference type="Proteomes" id="UP000095023">
    <property type="component" value="Unassembled WGS sequence"/>
</dbReference>
<dbReference type="GO" id="GO:0030674">
    <property type="term" value="F:protein-macromolecule adaptor activity"/>
    <property type="evidence" value="ECO:0007669"/>
    <property type="project" value="EnsemblFungi"/>
</dbReference>
<sequence length="818" mass="92086">MSSAVDLPNPNNLEDVWAYVEKGLDILLVKPLDEVALSPQMYMGMYSIIHNYCTNVPVSNTPFWGSDSSSSSEFRGVEIYQRLSSYLNRRLSTLKSEVSQYQDEELIKEYMVRFTRYSIGAKYLTNVFAYINRHWVPRQRDDGHTNVYDVYTLCLMKWKNSMLFSCSKLLTDAALAMIRRDRDGEAISTPLLSGLIQSLVALGIDGSDYSVSSHQPGLSVYEECFEGRFLEATAQYYKEESQRFIASHSVVQYMRKAESRIAEETKRLDEYLAVSTTPKLLNIVHNVLIADYSDILVSEHRALLDSHSITDLSCIYRLLSLIPDGLKPLMAEFELYVRKQGTLGIQQLLESSAASANQDAKAATRPAAAVDPQAYVSTLLRLHSTYASLVQEAYGNNPEFVKALDNACRDFINDTKTFSKAVRAPDIIARYCDTLLRKSSASSRAAAAAAVAVAATSNAASASSSSTAVDPSTNANTISSEDDLEAALNDVMTIFFYIDDKDVFQKSYARALARRLVNGISISDAAEASMISKLKDACGFDYISVLQRMFQDINISSDLTQAFKTSAEKEDLPLDMEMLVLGSNFWTMQPAKTDFQLPPLLQESLERFEKFYQSKHSGRKLEWLYNHCKGEMRATYNSPTGNGTVTYTFQVSAFQMAILLSYNDKDTLTYRELESITKLNKDFLAGSLSILLKAKVLLKEPQDATIEDPETRFIYNTGFRGKRLRVNLNQPLKFEQQKEAAATQKNIEEDRKVLIQSAIVRVMKARKQLKHVQLVQETITQISSRFSPSIGEIKKCIDLLIDKEYIARVDAERYQYLA</sequence>
<dbReference type="PROSITE" id="PS50069">
    <property type="entry name" value="CULLIN_2"/>
    <property type="match status" value="1"/>
</dbReference>
<dbReference type="InterPro" id="IPR036388">
    <property type="entry name" value="WH-like_DNA-bd_sf"/>
</dbReference>
<dbReference type="EMBL" id="KV453841">
    <property type="protein sequence ID" value="ODV91872.1"/>
    <property type="molecule type" value="Genomic_DNA"/>
</dbReference>
<protein>
    <recommendedName>
        <fullName evidence="8">Cullin family profile domain-containing protein</fullName>
    </recommendedName>
</protein>
<evidence type="ECO:0000256" key="3">
    <source>
        <dbReference type="ARBA" id="ARBA00022490"/>
    </source>
</evidence>
<dbReference type="OrthoDB" id="27073at2759"/>
<dbReference type="FunFam" id="1.10.10.10:FF:000014">
    <property type="entry name" value="Cullin 1"/>
    <property type="match status" value="1"/>
</dbReference>
<evidence type="ECO:0000259" key="8">
    <source>
        <dbReference type="PROSITE" id="PS50069"/>
    </source>
</evidence>
<evidence type="ECO:0000313" key="9">
    <source>
        <dbReference type="EMBL" id="ODV91872.1"/>
    </source>
</evidence>
<dbReference type="InterPro" id="IPR001373">
    <property type="entry name" value="Cullin_N"/>
</dbReference>
<dbReference type="InterPro" id="IPR016158">
    <property type="entry name" value="Cullin_homology"/>
</dbReference>
<dbReference type="Pfam" id="PF10557">
    <property type="entry name" value="Cullin_Nedd8"/>
    <property type="match status" value="1"/>
</dbReference>
<dbReference type="InterPro" id="IPR036317">
    <property type="entry name" value="Cullin_homology_sf"/>
</dbReference>
<dbReference type="FunFam" id="1.20.1310.10:FF:000029">
    <property type="entry name" value="Cullin homolog 1"/>
    <property type="match status" value="1"/>
</dbReference>
<comment type="subcellular location">
    <subcellularLocation>
        <location evidence="1">Cytoplasm</location>
    </subcellularLocation>
</comment>
<dbReference type="Gene3D" id="1.10.10.10">
    <property type="entry name" value="Winged helix-like DNA-binding domain superfamily/Winged helix DNA-binding domain"/>
    <property type="match status" value="2"/>
</dbReference>
<evidence type="ECO:0000256" key="2">
    <source>
        <dbReference type="ARBA" id="ARBA00006019"/>
    </source>
</evidence>
<gene>
    <name evidence="9" type="ORF">CANCADRAFT_78572</name>
</gene>
<dbReference type="SUPFAM" id="SSF46785">
    <property type="entry name" value="Winged helix' DNA-binding domain"/>
    <property type="match status" value="1"/>
</dbReference>
<dbReference type="PROSITE" id="PS01256">
    <property type="entry name" value="CULLIN_1"/>
    <property type="match status" value="1"/>
</dbReference>
<evidence type="ECO:0000256" key="4">
    <source>
        <dbReference type="ARBA" id="ARBA00022499"/>
    </source>
</evidence>
<dbReference type="GO" id="GO:0031625">
    <property type="term" value="F:ubiquitin protein ligase binding"/>
    <property type="evidence" value="ECO:0007669"/>
    <property type="project" value="InterPro"/>
</dbReference>
<dbReference type="SUPFAM" id="SSF74788">
    <property type="entry name" value="Cullin repeat-like"/>
    <property type="match status" value="1"/>
</dbReference>
<keyword evidence="5" id="KW-0832">Ubl conjugation</keyword>
<dbReference type="FunFam" id="1.20.1310.10:FF:000001">
    <property type="entry name" value="Cullin 3"/>
    <property type="match status" value="1"/>
</dbReference>
<dbReference type="GO" id="GO:0000086">
    <property type="term" value="P:G2/M transition of mitotic cell cycle"/>
    <property type="evidence" value="ECO:0007669"/>
    <property type="project" value="EnsemblFungi"/>
</dbReference>
<dbReference type="GO" id="GO:0010828">
    <property type="term" value="P:positive regulation of D-glucose transmembrane transport"/>
    <property type="evidence" value="ECO:0007669"/>
    <property type="project" value="EnsemblFungi"/>
</dbReference>
<dbReference type="GO" id="GO:0031146">
    <property type="term" value="P:SCF-dependent proteasomal ubiquitin-dependent protein catabolic process"/>
    <property type="evidence" value="ECO:0007669"/>
    <property type="project" value="EnsemblFungi"/>
</dbReference>
<dbReference type="Gene3D" id="4.10.1030.10">
    <property type="entry name" value="Ring Box Chain A, domain 5"/>
    <property type="match status" value="1"/>
</dbReference>
<proteinExistence type="inferred from homology"/>
<dbReference type="SUPFAM" id="SSF75632">
    <property type="entry name" value="Cullin homology domain"/>
    <property type="match status" value="1"/>
</dbReference>
<evidence type="ECO:0000313" key="10">
    <source>
        <dbReference type="Proteomes" id="UP000095023"/>
    </source>
</evidence>
<name>A0A1E4TJE3_9ASCO</name>
<dbReference type="GO" id="GO:0000082">
    <property type="term" value="P:G1/S transition of mitotic cell cycle"/>
    <property type="evidence" value="ECO:0007669"/>
    <property type="project" value="EnsemblFungi"/>
</dbReference>
<dbReference type="InterPro" id="IPR059120">
    <property type="entry name" value="Cullin-like_AB"/>
</dbReference>
<organism evidence="9 10">
    <name type="scientific">Tortispora caseinolytica NRRL Y-17796</name>
    <dbReference type="NCBI Taxonomy" id="767744"/>
    <lineage>
        <taxon>Eukaryota</taxon>
        <taxon>Fungi</taxon>
        <taxon>Dikarya</taxon>
        <taxon>Ascomycota</taxon>
        <taxon>Saccharomycotina</taxon>
        <taxon>Trigonopsidomycetes</taxon>
        <taxon>Trigonopsidales</taxon>
        <taxon>Trigonopsidaceae</taxon>
        <taxon>Tortispora</taxon>
    </lineage>
</organism>
<dbReference type="InterPro" id="IPR036390">
    <property type="entry name" value="WH_DNA-bd_sf"/>
</dbReference>